<evidence type="ECO:0000256" key="1">
    <source>
        <dbReference type="SAM" id="MobiDB-lite"/>
    </source>
</evidence>
<reference evidence="2" key="1">
    <citation type="submission" date="2023-02" db="EMBL/GenBank/DDBJ databases">
        <title>Genome of toxic invasive species Heracleum sosnowskyi carries increased number of genes despite the absence of recent whole-genome duplications.</title>
        <authorList>
            <person name="Schelkunov M."/>
            <person name="Shtratnikova V."/>
            <person name="Makarenko M."/>
            <person name="Klepikova A."/>
            <person name="Omelchenko D."/>
            <person name="Novikova G."/>
            <person name="Obukhova E."/>
            <person name="Bogdanov V."/>
            <person name="Penin A."/>
            <person name="Logacheva M."/>
        </authorList>
    </citation>
    <scope>NUCLEOTIDE SEQUENCE</scope>
    <source>
        <strain evidence="2">Hsosn_3</strain>
        <tissue evidence="2">Leaf</tissue>
    </source>
</reference>
<dbReference type="Proteomes" id="UP001237642">
    <property type="component" value="Unassembled WGS sequence"/>
</dbReference>
<comment type="caution">
    <text evidence="2">The sequence shown here is derived from an EMBL/GenBank/DDBJ whole genome shotgun (WGS) entry which is preliminary data.</text>
</comment>
<name>A0AAD8IFL9_9APIA</name>
<organism evidence="2 3">
    <name type="scientific">Heracleum sosnowskyi</name>
    <dbReference type="NCBI Taxonomy" id="360622"/>
    <lineage>
        <taxon>Eukaryota</taxon>
        <taxon>Viridiplantae</taxon>
        <taxon>Streptophyta</taxon>
        <taxon>Embryophyta</taxon>
        <taxon>Tracheophyta</taxon>
        <taxon>Spermatophyta</taxon>
        <taxon>Magnoliopsida</taxon>
        <taxon>eudicotyledons</taxon>
        <taxon>Gunneridae</taxon>
        <taxon>Pentapetalae</taxon>
        <taxon>asterids</taxon>
        <taxon>campanulids</taxon>
        <taxon>Apiales</taxon>
        <taxon>Apiaceae</taxon>
        <taxon>Apioideae</taxon>
        <taxon>apioid superclade</taxon>
        <taxon>Tordylieae</taxon>
        <taxon>Tordyliinae</taxon>
        <taxon>Heracleum</taxon>
    </lineage>
</organism>
<gene>
    <name evidence="2" type="ORF">POM88_020725</name>
</gene>
<accession>A0AAD8IFL9</accession>
<dbReference type="EMBL" id="JAUIZM010000005">
    <property type="protein sequence ID" value="KAK1382990.1"/>
    <property type="molecule type" value="Genomic_DNA"/>
</dbReference>
<evidence type="ECO:0000313" key="2">
    <source>
        <dbReference type="EMBL" id="KAK1382990.1"/>
    </source>
</evidence>
<keyword evidence="3" id="KW-1185">Reference proteome</keyword>
<feature type="compositionally biased region" description="Gly residues" evidence="1">
    <location>
        <begin position="63"/>
        <end position="75"/>
    </location>
</feature>
<feature type="compositionally biased region" description="Polar residues" evidence="1">
    <location>
        <begin position="90"/>
        <end position="104"/>
    </location>
</feature>
<reference evidence="2" key="2">
    <citation type="submission" date="2023-05" db="EMBL/GenBank/DDBJ databases">
        <authorList>
            <person name="Schelkunov M.I."/>
        </authorList>
    </citation>
    <scope>NUCLEOTIDE SEQUENCE</scope>
    <source>
        <strain evidence="2">Hsosn_3</strain>
        <tissue evidence="2">Leaf</tissue>
    </source>
</reference>
<sequence>MTPNLKEASLRSSVFHSKRSRVFLTQTFSFTYKYDQWRPRYNPVKYYNCTNRDMDKSKMVGSSAGGLGDDSGSGGNRNSRSKPALVKSDSAGNENRAPPSSSTKVAKKYTGAVMDTSCHIADTTVTGIFDVTNGDISAGIADECGVNQPSKKVRNRVFKEHSLLLLSEINWIYKKEHRMMVLDSMTWSFVLICEQPHLKQGCLLHGAETSSKINSEDEGDNALLADRWTCAHLRCMIIVRGTLLI</sequence>
<dbReference type="AlphaFoldDB" id="A0AAD8IFL9"/>
<feature type="region of interest" description="Disordered" evidence="1">
    <location>
        <begin position="58"/>
        <end position="105"/>
    </location>
</feature>
<evidence type="ECO:0000313" key="3">
    <source>
        <dbReference type="Proteomes" id="UP001237642"/>
    </source>
</evidence>
<protein>
    <submittedName>
        <fullName evidence="2">Uncharacterized protein</fullName>
    </submittedName>
</protein>
<proteinExistence type="predicted"/>